<dbReference type="AlphaFoldDB" id="A0A7R9GB34"/>
<keyword evidence="8 12" id="KW-0067">ATP-binding</keyword>
<dbReference type="InterPro" id="IPR048840">
    <property type="entry name" value="PolA_pol_NTPase"/>
</dbReference>
<dbReference type="InterPro" id="IPR043519">
    <property type="entry name" value="NT_sf"/>
</dbReference>
<feature type="binding site" evidence="14">
    <location>
        <position position="104"/>
    </location>
    <ligand>
        <name>Mg(2+)</name>
        <dbReference type="ChEBI" id="CHEBI:18420"/>
        <label>1</label>
        <note>catalytic</note>
    </ligand>
</feature>
<dbReference type="GO" id="GO:0003723">
    <property type="term" value="F:RNA binding"/>
    <property type="evidence" value="ECO:0007669"/>
    <property type="project" value="UniProtKB-UniRule"/>
</dbReference>
<dbReference type="Pfam" id="PF04928">
    <property type="entry name" value="PAP_central"/>
    <property type="match status" value="1"/>
</dbReference>
<proteinExistence type="inferred from homology"/>
<dbReference type="Proteomes" id="UP000678499">
    <property type="component" value="Unassembled WGS sequence"/>
</dbReference>
<dbReference type="Gene3D" id="1.10.1410.10">
    <property type="match status" value="1"/>
</dbReference>
<comment type="catalytic activity">
    <reaction evidence="11 12">
        <text>RNA(n) + ATP = RNA(n)-3'-adenine ribonucleotide + diphosphate</text>
        <dbReference type="Rhea" id="RHEA:11332"/>
        <dbReference type="Rhea" id="RHEA-COMP:14527"/>
        <dbReference type="Rhea" id="RHEA-COMP:17347"/>
        <dbReference type="ChEBI" id="CHEBI:30616"/>
        <dbReference type="ChEBI" id="CHEBI:33019"/>
        <dbReference type="ChEBI" id="CHEBI:140395"/>
        <dbReference type="ChEBI" id="CHEBI:173115"/>
        <dbReference type="EC" id="2.7.7.19"/>
    </reaction>
</comment>
<evidence type="ECO:0000256" key="2">
    <source>
        <dbReference type="ARBA" id="ARBA00004123"/>
    </source>
</evidence>
<dbReference type="InterPro" id="IPR007010">
    <property type="entry name" value="PolA_pol_RNA-bd_dom"/>
</dbReference>
<evidence type="ECO:0000256" key="8">
    <source>
        <dbReference type="ARBA" id="ARBA00022840"/>
    </source>
</evidence>
<feature type="region of interest" description="Disordered" evidence="15">
    <location>
        <begin position="481"/>
        <end position="579"/>
    </location>
</feature>
<dbReference type="SUPFAM" id="SSF55003">
    <property type="entry name" value="PAP/Archaeal CCA-adding enzyme, C-terminal domain"/>
    <property type="match status" value="1"/>
</dbReference>
<dbReference type="Pfam" id="PF20750">
    <property type="entry name" value="PAP_NTPase"/>
    <property type="match status" value="1"/>
</dbReference>
<keyword evidence="10 12" id="KW-0539">Nucleus</keyword>
<evidence type="ECO:0000256" key="5">
    <source>
        <dbReference type="ARBA" id="ARBA00022679"/>
    </source>
</evidence>
<dbReference type="GO" id="GO:0006397">
    <property type="term" value="P:mRNA processing"/>
    <property type="evidence" value="ECO:0007669"/>
    <property type="project" value="UniProtKB-KW"/>
</dbReference>
<evidence type="ECO:0000256" key="12">
    <source>
        <dbReference type="PIRNR" id="PIRNR018425"/>
    </source>
</evidence>
<feature type="binding site" evidence="13">
    <location>
        <position position="158"/>
    </location>
    <ligand>
        <name>ATP</name>
        <dbReference type="ChEBI" id="CHEBI:30616"/>
    </ligand>
</feature>
<dbReference type="InterPro" id="IPR007012">
    <property type="entry name" value="PolA_pol_cen_dom"/>
</dbReference>
<dbReference type="Gene3D" id="3.30.460.10">
    <property type="entry name" value="Beta Polymerase, domain 2"/>
    <property type="match status" value="1"/>
</dbReference>
<dbReference type="GO" id="GO:0046872">
    <property type="term" value="F:metal ion binding"/>
    <property type="evidence" value="ECO:0007669"/>
    <property type="project" value="UniProtKB-KW"/>
</dbReference>
<keyword evidence="7 12" id="KW-0547">Nucleotide-binding</keyword>
<feature type="binding site" evidence="14">
    <location>
        <position position="104"/>
    </location>
    <ligand>
        <name>Mg(2+)</name>
        <dbReference type="ChEBI" id="CHEBI:18420"/>
        <label>2</label>
        <note>catalytic</note>
    </ligand>
</feature>
<comment type="subcellular location">
    <subcellularLocation>
        <location evidence="2 12">Nucleus</location>
    </subcellularLocation>
</comment>
<feature type="binding site" evidence="14">
    <location>
        <position position="106"/>
    </location>
    <ligand>
        <name>Mg(2+)</name>
        <dbReference type="ChEBI" id="CHEBI:18420"/>
        <label>2</label>
        <note>catalytic</note>
    </ligand>
</feature>
<dbReference type="InterPro" id="IPR011068">
    <property type="entry name" value="NuclTrfase_I-like_C"/>
</dbReference>
<keyword evidence="5 12" id="KW-0808">Transferase</keyword>
<reference evidence="19" key="1">
    <citation type="submission" date="2020-11" db="EMBL/GenBank/DDBJ databases">
        <authorList>
            <person name="Tran Van P."/>
        </authorList>
    </citation>
    <scope>NUCLEOTIDE SEQUENCE</scope>
</reference>
<dbReference type="Gene3D" id="3.30.70.590">
    <property type="entry name" value="Poly(A) polymerase predicted RNA binding domain"/>
    <property type="match status" value="1"/>
</dbReference>
<feature type="binding site" evidence="13">
    <location>
        <position position="100"/>
    </location>
    <ligand>
        <name>ATP</name>
        <dbReference type="ChEBI" id="CHEBI:30616"/>
    </ligand>
</feature>
<organism evidence="19">
    <name type="scientific">Notodromas monacha</name>
    <dbReference type="NCBI Taxonomy" id="399045"/>
    <lineage>
        <taxon>Eukaryota</taxon>
        <taxon>Metazoa</taxon>
        <taxon>Ecdysozoa</taxon>
        <taxon>Arthropoda</taxon>
        <taxon>Crustacea</taxon>
        <taxon>Oligostraca</taxon>
        <taxon>Ostracoda</taxon>
        <taxon>Podocopa</taxon>
        <taxon>Podocopida</taxon>
        <taxon>Cypridocopina</taxon>
        <taxon>Cypridoidea</taxon>
        <taxon>Cyprididae</taxon>
        <taxon>Notodromas</taxon>
    </lineage>
</organism>
<evidence type="ECO:0000256" key="10">
    <source>
        <dbReference type="ARBA" id="ARBA00023242"/>
    </source>
</evidence>
<evidence type="ECO:0000256" key="4">
    <source>
        <dbReference type="ARBA" id="ARBA00022664"/>
    </source>
</evidence>
<comment type="similarity">
    <text evidence="3 12">Belongs to the poly(A) polymerase family.</text>
</comment>
<comment type="cofactor">
    <cofactor evidence="14">
        <name>Mg(2+)</name>
        <dbReference type="ChEBI" id="CHEBI:18420"/>
    </cofactor>
    <text evidence="14">Binds 2 magnesium ions. Also active with manganese.</text>
</comment>
<feature type="domain" description="Poly(A) polymerase nucleotidyltransferase" evidence="18">
    <location>
        <begin position="10"/>
        <end position="205"/>
    </location>
</feature>
<dbReference type="FunFam" id="1.10.1410.10:FF:000001">
    <property type="entry name" value="Putative poly(A) polymerase gamma"/>
    <property type="match status" value="1"/>
</dbReference>
<gene>
    <name evidence="19" type="ORF">NMOB1V02_LOCUS3538</name>
</gene>
<keyword evidence="9 14" id="KW-0460">Magnesium</keyword>
<feature type="domain" description="Poly(A) polymerase central" evidence="17">
    <location>
        <begin position="210"/>
        <end position="354"/>
    </location>
</feature>
<evidence type="ECO:0000259" key="16">
    <source>
        <dbReference type="Pfam" id="PF04926"/>
    </source>
</evidence>
<comment type="function">
    <text evidence="12">Polymerase that creates the 3'-poly(A) tail of mRNA's.</text>
</comment>
<dbReference type="EMBL" id="CAJPEX010000474">
    <property type="protein sequence ID" value="CAG0915901.1"/>
    <property type="molecule type" value="Genomic_DNA"/>
</dbReference>
<evidence type="ECO:0000313" key="19">
    <source>
        <dbReference type="EMBL" id="CAD7275749.1"/>
    </source>
</evidence>
<evidence type="ECO:0000256" key="14">
    <source>
        <dbReference type="PIRSR" id="PIRSR018425-2"/>
    </source>
</evidence>
<dbReference type="EC" id="2.7.7.19" evidence="12"/>
<keyword evidence="4 12" id="KW-0507">mRNA processing</keyword>
<keyword evidence="6 14" id="KW-0479">Metal-binding</keyword>
<dbReference type="CDD" id="cd05402">
    <property type="entry name" value="NT_PAP_TUTase"/>
    <property type="match status" value="1"/>
</dbReference>
<dbReference type="GO" id="GO:0005524">
    <property type="term" value="F:ATP binding"/>
    <property type="evidence" value="ECO:0007669"/>
    <property type="project" value="UniProtKB-UniRule"/>
</dbReference>
<evidence type="ECO:0000256" key="11">
    <source>
        <dbReference type="ARBA" id="ARBA00048830"/>
    </source>
</evidence>
<name>A0A7R9GB34_9CRUS</name>
<feature type="binding site" evidence="13">
    <location>
        <begin position="91"/>
        <end position="93"/>
    </location>
    <ligand>
        <name>ATP</name>
        <dbReference type="ChEBI" id="CHEBI:30616"/>
    </ligand>
</feature>
<accession>A0A7R9GB34</accession>
<dbReference type="PIRSF" id="PIRSF018425">
    <property type="entry name" value="PolyA_polymerase"/>
    <property type="match status" value="1"/>
</dbReference>
<comment type="cofactor">
    <cofactor evidence="1">
        <name>Mn(2+)</name>
        <dbReference type="ChEBI" id="CHEBI:29035"/>
    </cofactor>
</comment>
<feature type="binding site" evidence="13">
    <location>
        <begin position="237"/>
        <end position="238"/>
    </location>
    <ligand>
        <name>ATP</name>
        <dbReference type="ChEBI" id="CHEBI:30616"/>
    </ligand>
</feature>
<dbReference type="Pfam" id="PF04926">
    <property type="entry name" value="PAP_RNA-bind"/>
    <property type="match status" value="2"/>
</dbReference>
<evidence type="ECO:0000256" key="7">
    <source>
        <dbReference type="ARBA" id="ARBA00022741"/>
    </source>
</evidence>
<evidence type="ECO:0000313" key="20">
    <source>
        <dbReference type="Proteomes" id="UP000678499"/>
    </source>
</evidence>
<feature type="domain" description="Poly(A) polymerase RNA-binding" evidence="16">
    <location>
        <begin position="357"/>
        <end position="414"/>
    </location>
</feature>
<keyword evidence="20" id="KW-1185">Reference proteome</keyword>
<dbReference type="GO" id="GO:0005634">
    <property type="term" value="C:nucleus"/>
    <property type="evidence" value="ECO:0007669"/>
    <property type="project" value="UniProtKB-SubCell"/>
</dbReference>
<dbReference type="SUPFAM" id="SSF81301">
    <property type="entry name" value="Nucleotidyltransferase"/>
    <property type="match status" value="1"/>
</dbReference>
<evidence type="ECO:0000256" key="13">
    <source>
        <dbReference type="PIRSR" id="PIRSR018425-1"/>
    </source>
</evidence>
<evidence type="ECO:0000256" key="9">
    <source>
        <dbReference type="ARBA" id="ARBA00022842"/>
    </source>
</evidence>
<dbReference type="GO" id="GO:0031123">
    <property type="term" value="P:RNA 3'-end processing"/>
    <property type="evidence" value="ECO:0007669"/>
    <property type="project" value="InterPro"/>
</dbReference>
<feature type="binding site" evidence="14">
    <location>
        <position position="158"/>
    </location>
    <ligand>
        <name>Mg(2+)</name>
        <dbReference type="ChEBI" id="CHEBI:18420"/>
        <label>2</label>
        <note>catalytic</note>
    </ligand>
</feature>
<evidence type="ECO:0000256" key="3">
    <source>
        <dbReference type="ARBA" id="ARBA00010912"/>
    </source>
</evidence>
<feature type="domain" description="Poly(A) polymerase RNA-binding" evidence="16">
    <location>
        <begin position="422"/>
        <end position="492"/>
    </location>
</feature>
<dbReference type="FunFam" id="3.30.460.10:FF:000002">
    <property type="entry name" value="Poly(A) polymerase alpha, putative"/>
    <property type="match status" value="1"/>
</dbReference>
<feature type="binding site" evidence="14">
    <location>
        <position position="106"/>
    </location>
    <ligand>
        <name>Mg(2+)</name>
        <dbReference type="ChEBI" id="CHEBI:18420"/>
        <label>1</label>
        <note>catalytic</note>
    </ligand>
</feature>
<evidence type="ECO:0000259" key="17">
    <source>
        <dbReference type="Pfam" id="PF04928"/>
    </source>
</evidence>
<feature type="binding site" evidence="13">
    <location>
        <begin position="104"/>
        <end position="106"/>
    </location>
    <ligand>
        <name>ATP</name>
        <dbReference type="ChEBI" id="CHEBI:30616"/>
    </ligand>
</feature>
<dbReference type="PANTHER" id="PTHR10682">
    <property type="entry name" value="POLY A POLYMERASE"/>
    <property type="match status" value="1"/>
</dbReference>
<evidence type="ECO:0000259" key="18">
    <source>
        <dbReference type="Pfam" id="PF20750"/>
    </source>
</evidence>
<dbReference type="PANTHER" id="PTHR10682:SF10">
    <property type="entry name" value="POLYNUCLEOTIDE ADENYLYLTRANSFERASE"/>
    <property type="match status" value="1"/>
</dbReference>
<feature type="binding site" evidence="13">
    <location>
        <position position="228"/>
    </location>
    <ligand>
        <name>ATP</name>
        <dbReference type="ChEBI" id="CHEBI:30616"/>
    </ligand>
</feature>
<dbReference type="EMBL" id="OA882511">
    <property type="protein sequence ID" value="CAD7275749.1"/>
    <property type="molecule type" value="Genomic_DNA"/>
</dbReference>
<evidence type="ECO:0000256" key="6">
    <source>
        <dbReference type="ARBA" id="ARBA00022723"/>
    </source>
</evidence>
<evidence type="ECO:0000256" key="1">
    <source>
        <dbReference type="ARBA" id="ARBA00001936"/>
    </source>
</evidence>
<feature type="compositionally biased region" description="Low complexity" evidence="15">
    <location>
        <begin position="526"/>
        <end position="542"/>
    </location>
</feature>
<dbReference type="SUPFAM" id="SSF81631">
    <property type="entry name" value="PAP/OAS1 substrate-binding domain"/>
    <property type="match status" value="1"/>
</dbReference>
<protein>
    <recommendedName>
        <fullName evidence="12">Poly(A) polymerase</fullName>
        <ecNumber evidence="12">2.7.7.19</ecNumber>
    </recommendedName>
</protein>
<evidence type="ECO:0000256" key="15">
    <source>
        <dbReference type="SAM" id="MobiDB-lite"/>
    </source>
</evidence>
<dbReference type="OrthoDB" id="412748at2759"/>
<dbReference type="InterPro" id="IPR014492">
    <property type="entry name" value="PolyA_polymerase"/>
</dbReference>
<dbReference type="GO" id="GO:1990817">
    <property type="term" value="F:poly(A) RNA polymerase activity"/>
    <property type="evidence" value="ECO:0007669"/>
    <property type="project" value="UniProtKB-UniRule"/>
</dbReference>
<sequence length="651" mass="72544">MSSAPSVIYGMTLPVSLQGPRDTDILRTAELEACLRADSHGIFDTDEGLNQRMEVLSELNLLVTKWVRSVSRAKNLPPQSVDSACGKIYTFGSFRLGIHTRGADIDTLCIAPRHVDRSDFFSSFVELLRENSDITAIRVVEDAYVPVIKMNLKGIELDMLFARLALKDIPDDLELGDNNLLKNLDPRCVRSLNGCRVTDEILRLVPDCETFRLTLRAVRLWAKRRGIYSNVLGYLGGVSWAMLVARTCQLYPNAAPSTLVYKFFLVFSNWEWPKPVVLRQPDQTKLGFPIWDPRLNVSDRYHLMPIITPAYPQQNSTFNVTTSTRSIMMEAFKSGLQITDEIIHGRASWERLFDPIKFFNMYKHLIVVTALCRNEEELLDWQGLVESRIRHLVSSLERISVISLAHVYPRTYPSRDPETLNRATHWFIGLEFQKDSVSLDLSSETHTFQEAVERHGMTTRIFKEGMEVQVNYVRRKNLSAYLPPEDVPQPRKSASSSSSRLQPIPPKPEDGESVSCDGFSERVNGDAASSATAAADVSTSSSPLTIGVKRVASSDQSSSGEEPPGSDTGGSNDSGERSAWKRIRAAAELVLSPVPEATKPEPDPEPELEVVSVVDDDDLEITYEKTVCAGNANLVGLLPRGTQIGDLRGSL</sequence>